<proteinExistence type="inferred from homology"/>
<keyword evidence="7 12" id="KW-0472">Membrane</keyword>
<evidence type="ECO:0000256" key="9">
    <source>
        <dbReference type="ARBA" id="ARBA00023207"/>
    </source>
</evidence>
<dbReference type="GO" id="GO:0009986">
    <property type="term" value="C:cell surface"/>
    <property type="evidence" value="ECO:0007669"/>
    <property type="project" value="TreeGrafter"/>
</dbReference>
<feature type="non-terminal residue" evidence="14">
    <location>
        <position position="545"/>
    </location>
</feature>
<feature type="compositionally biased region" description="Basic and acidic residues" evidence="13">
    <location>
        <begin position="432"/>
        <end position="448"/>
    </location>
</feature>
<comment type="subcellular location">
    <subcellularLocation>
        <location evidence="1 12">Cell membrane</location>
        <topology evidence="1 12">Lipid-anchor</topology>
        <topology evidence="1 12">GPI-anchor</topology>
    </subcellularLocation>
</comment>
<dbReference type="Proteomes" id="UP001497623">
    <property type="component" value="Unassembled WGS sequence"/>
</dbReference>
<comment type="function">
    <text evidence="12">Cell surface proteoglycan.</text>
</comment>
<dbReference type="Pfam" id="PF01153">
    <property type="entry name" value="Glypican"/>
    <property type="match status" value="1"/>
</dbReference>
<feature type="compositionally biased region" description="Basic and acidic residues" evidence="13">
    <location>
        <begin position="470"/>
        <end position="480"/>
    </location>
</feature>
<dbReference type="GO" id="GO:0098552">
    <property type="term" value="C:side of membrane"/>
    <property type="evidence" value="ECO:0007669"/>
    <property type="project" value="UniProtKB-KW"/>
</dbReference>
<dbReference type="GO" id="GO:0045202">
    <property type="term" value="C:synapse"/>
    <property type="evidence" value="ECO:0007669"/>
    <property type="project" value="TreeGrafter"/>
</dbReference>
<keyword evidence="10 12" id="KW-0449">Lipoprotein</keyword>
<dbReference type="PANTHER" id="PTHR10822:SF30">
    <property type="entry name" value="DALLY-LIKE, ISOFORM A"/>
    <property type="match status" value="1"/>
</dbReference>
<evidence type="ECO:0000256" key="11">
    <source>
        <dbReference type="RuleBase" id="RU003518"/>
    </source>
</evidence>
<keyword evidence="9 12" id="KW-0357">Heparan sulfate</keyword>
<evidence type="ECO:0000256" key="4">
    <source>
        <dbReference type="ARBA" id="ARBA00022622"/>
    </source>
</evidence>
<sequence>MESKLSIYSRQEFDKKLGQLINPLGSLLERRHKKFNKCFHTLMNHSRHSFDTMFVKTYGILYQQNSEVFTDLYHNLEVYYTQGRLNLNEAMNKFFQNLYQRMFSVYNSQYQFSSQYLSCVTGHMSELAPFGDVPMKLTTQIRRSFTALRTFVQGLQVAKTVLNNVLKENPSLTCVHDLMKMWQCSTCQGEVDVHPCLAYCNDVIDNCLAHHRPIVQHWHGFVDAMVQVAERLENPFNIENVVEPINYKVSDAIMNFQEAGHEISKKVFFGCGQPQLGGDGTRNKRQASDEREIAFESLNFNGGRSERRGKKTDTIGNLVHEIKMKMRNSRSFWDELPKKMCGEVKNKDDAKCWTGTTLGKYESKGLPNVSSIIESSPQMNMEIVRLTIITKKLKEAYNGRDISWIDDERLIESSSHRASMDVSSGDWTDDGSADHEDGSGGGFRDHRPSHNYPIDDEDGDLSGGSGYDSSDDHYGTREEGSASGPWEPKPMPPISPYEPDIDTNVPNYQTPIEQPPSAAAAEPMSLTRALSVFLLPAFLALLNSL</sequence>
<dbReference type="EMBL" id="CAXKWB010027421">
    <property type="protein sequence ID" value="CAL4131817.1"/>
    <property type="molecule type" value="Genomic_DNA"/>
</dbReference>
<keyword evidence="15" id="KW-1185">Reference proteome</keyword>
<evidence type="ECO:0000256" key="1">
    <source>
        <dbReference type="ARBA" id="ARBA00004609"/>
    </source>
</evidence>
<name>A0AAV2RPD0_MEGNR</name>
<comment type="caution">
    <text evidence="14">The sequence shown here is derived from an EMBL/GenBank/DDBJ whole genome shotgun (WGS) entry which is preliminary data.</text>
</comment>
<evidence type="ECO:0000256" key="7">
    <source>
        <dbReference type="ARBA" id="ARBA00023136"/>
    </source>
</evidence>
<dbReference type="GO" id="GO:0009966">
    <property type="term" value="P:regulation of signal transduction"/>
    <property type="evidence" value="ECO:0007669"/>
    <property type="project" value="InterPro"/>
</dbReference>
<keyword evidence="5" id="KW-0732">Signal</keyword>
<organism evidence="14 15">
    <name type="scientific">Meganyctiphanes norvegica</name>
    <name type="common">Northern krill</name>
    <name type="synonym">Thysanopoda norvegica</name>
    <dbReference type="NCBI Taxonomy" id="48144"/>
    <lineage>
        <taxon>Eukaryota</taxon>
        <taxon>Metazoa</taxon>
        <taxon>Ecdysozoa</taxon>
        <taxon>Arthropoda</taxon>
        <taxon>Crustacea</taxon>
        <taxon>Multicrustacea</taxon>
        <taxon>Malacostraca</taxon>
        <taxon>Eumalacostraca</taxon>
        <taxon>Eucarida</taxon>
        <taxon>Euphausiacea</taxon>
        <taxon>Euphausiidae</taxon>
        <taxon>Meganyctiphanes</taxon>
    </lineage>
</organism>
<dbReference type="GO" id="GO:0016477">
    <property type="term" value="P:cell migration"/>
    <property type="evidence" value="ECO:0007669"/>
    <property type="project" value="TreeGrafter"/>
</dbReference>
<evidence type="ECO:0000256" key="8">
    <source>
        <dbReference type="ARBA" id="ARBA00023180"/>
    </source>
</evidence>
<evidence type="ECO:0000256" key="6">
    <source>
        <dbReference type="ARBA" id="ARBA00022974"/>
    </source>
</evidence>
<evidence type="ECO:0000256" key="13">
    <source>
        <dbReference type="SAM" id="MobiDB-lite"/>
    </source>
</evidence>
<keyword evidence="8" id="KW-0325">Glycoprotein</keyword>
<gene>
    <name evidence="14" type="ORF">MNOR_LOCUS26866</name>
</gene>
<dbReference type="GO" id="GO:1905475">
    <property type="term" value="P:regulation of protein localization to membrane"/>
    <property type="evidence" value="ECO:0007669"/>
    <property type="project" value="TreeGrafter"/>
</dbReference>
<dbReference type="AlphaFoldDB" id="A0AAV2RPD0"/>
<evidence type="ECO:0000256" key="10">
    <source>
        <dbReference type="ARBA" id="ARBA00023288"/>
    </source>
</evidence>
<comment type="similarity">
    <text evidence="2 11">Belongs to the glypican family.</text>
</comment>
<reference evidence="14 15" key="1">
    <citation type="submission" date="2024-05" db="EMBL/GenBank/DDBJ databases">
        <authorList>
            <person name="Wallberg A."/>
        </authorList>
    </citation>
    <scope>NUCLEOTIDE SEQUENCE [LARGE SCALE GENOMIC DNA]</scope>
</reference>
<dbReference type="InterPro" id="IPR001863">
    <property type="entry name" value="Glypican"/>
</dbReference>
<protein>
    <recommendedName>
        <fullName evidence="16">Glypican-6</fullName>
    </recommendedName>
</protein>
<evidence type="ECO:0000256" key="2">
    <source>
        <dbReference type="ARBA" id="ARBA00010260"/>
    </source>
</evidence>
<dbReference type="GO" id="GO:0005886">
    <property type="term" value="C:plasma membrane"/>
    <property type="evidence" value="ECO:0007669"/>
    <property type="project" value="UniProtKB-SubCell"/>
</dbReference>
<evidence type="ECO:0008006" key="16">
    <source>
        <dbReference type="Google" id="ProtNLM"/>
    </source>
</evidence>
<evidence type="ECO:0000313" key="15">
    <source>
        <dbReference type="Proteomes" id="UP001497623"/>
    </source>
</evidence>
<keyword evidence="3" id="KW-1003">Cell membrane</keyword>
<dbReference type="PANTHER" id="PTHR10822">
    <property type="entry name" value="GLYPICAN"/>
    <property type="match status" value="1"/>
</dbReference>
<dbReference type="GO" id="GO:0005576">
    <property type="term" value="C:extracellular region"/>
    <property type="evidence" value="ECO:0007669"/>
    <property type="project" value="TreeGrafter"/>
</dbReference>
<evidence type="ECO:0000313" key="14">
    <source>
        <dbReference type="EMBL" id="CAL4131817.1"/>
    </source>
</evidence>
<keyword evidence="6 12" id="KW-0654">Proteoglycan</keyword>
<evidence type="ECO:0000256" key="5">
    <source>
        <dbReference type="ARBA" id="ARBA00022729"/>
    </source>
</evidence>
<feature type="compositionally biased region" description="Pro residues" evidence="13">
    <location>
        <begin position="487"/>
        <end position="496"/>
    </location>
</feature>
<accession>A0AAV2RPD0</accession>
<evidence type="ECO:0000256" key="3">
    <source>
        <dbReference type="ARBA" id="ARBA00022475"/>
    </source>
</evidence>
<evidence type="ECO:0000256" key="12">
    <source>
        <dbReference type="RuleBase" id="RU003519"/>
    </source>
</evidence>
<feature type="region of interest" description="Disordered" evidence="13">
    <location>
        <begin position="415"/>
        <end position="520"/>
    </location>
</feature>
<keyword evidence="4 12" id="KW-0336">GPI-anchor</keyword>